<reference evidence="2" key="1">
    <citation type="submission" date="2016-10" db="EMBL/GenBank/DDBJ databases">
        <authorList>
            <person name="Varghese N."/>
            <person name="Submissions S."/>
        </authorList>
    </citation>
    <scope>NUCLEOTIDE SEQUENCE [LARGE SCALE GENOMIC DNA]</scope>
    <source>
        <strain evidence="2">DSM 44437</strain>
    </source>
</reference>
<organism evidence="1 2">
    <name type="scientific">Lentzea albida</name>
    <dbReference type="NCBI Taxonomy" id="65499"/>
    <lineage>
        <taxon>Bacteria</taxon>
        <taxon>Bacillati</taxon>
        <taxon>Actinomycetota</taxon>
        <taxon>Actinomycetes</taxon>
        <taxon>Pseudonocardiales</taxon>
        <taxon>Pseudonocardiaceae</taxon>
        <taxon>Lentzea</taxon>
    </lineage>
</organism>
<keyword evidence="2" id="KW-1185">Reference proteome</keyword>
<proteinExistence type="predicted"/>
<dbReference type="AlphaFoldDB" id="A0A1H9WN99"/>
<evidence type="ECO:0000313" key="1">
    <source>
        <dbReference type="EMBL" id="SES34903.1"/>
    </source>
</evidence>
<dbReference type="Proteomes" id="UP000199503">
    <property type="component" value="Unassembled WGS sequence"/>
</dbReference>
<evidence type="ECO:0000313" key="2">
    <source>
        <dbReference type="Proteomes" id="UP000199503"/>
    </source>
</evidence>
<accession>A0A1H9WN99</accession>
<protein>
    <recommendedName>
        <fullName evidence="3">SnoaL-like domain-containing protein</fullName>
    </recommendedName>
</protein>
<name>A0A1H9WN99_9PSEU</name>
<dbReference type="EMBL" id="FOFV01000023">
    <property type="protein sequence ID" value="SES34903.1"/>
    <property type="molecule type" value="Genomic_DNA"/>
</dbReference>
<evidence type="ECO:0008006" key="3">
    <source>
        <dbReference type="Google" id="ProtNLM"/>
    </source>
</evidence>
<sequence>MAVVRAQAERFHADQIGRVVVARVHEHSELHFAKPSPVPHTAYGLPHLLTFRRSGAGWLLSDVALGHYKHCALLPETQRPSEC</sequence>
<gene>
    <name evidence="1" type="ORF">SAMN04488000_12356</name>
</gene>
<dbReference type="RefSeq" id="WP_143091877.1">
    <property type="nucleotide sequence ID" value="NZ_FOFV01000023.1"/>
</dbReference>
<dbReference type="OrthoDB" id="3693240at2"/>